<comment type="caution">
    <text evidence="2">The sequence shown here is derived from an EMBL/GenBank/DDBJ whole genome shotgun (WGS) entry which is preliminary data.</text>
</comment>
<protein>
    <submittedName>
        <fullName evidence="2">Uncharacterized protein</fullName>
    </submittedName>
</protein>
<evidence type="ECO:0000313" key="3">
    <source>
        <dbReference type="Proteomes" id="UP001516023"/>
    </source>
</evidence>
<accession>A0ABD3PLA4</accession>
<sequence length="176" mass="19581">MASAAITARKGAAKHGKPSVKTARKYGGKTKDRLTVEQRRRVTEYAKSLKAAPSFHCKSSSEIEVRSYLRPVKGKSREDPTPPASTYVFPATGRTPRKAETGMIGNKTPRDPPSFLKANEDDIGFGDDKGFARKTPLPTKMRCRKTMFKKLIRWKKAHTHVSPRKFARVGTFSSAD</sequence>
<organism evidence="2 3">
    <name type="scientific">Cyclotella cryptica</name>
    <dbReference type="NCBI Taxonomy" id="29204"/>
    <lineage>
        <taxon>Eukaryota</taxon>
        <taxon>Sar</taxon>
        <taxon>Stramenopiles</taxon>
        <taxon>Ochrophyta</taxon>
        <taxon>Bacillariophyta</taxon>
        <taxon>Coscinodiscophyceae</taxon>
        <taxon>Thalassiosirophycidae</taxon>
        <taxon>Stephanodiscales</taxon>
        <taxon>Stephanodiscaceae</taxon>
        <taxon>Cyclotella</taxon>
    </lineage>
</organism>
<feature type="region of interest" description="Disordered" evidence="1">
    <location>
        <begin position="72"/>
        <end position="122"/>
    </location>
</feature>
<gene>
    <name evidence="2" type="ORF">HJC23_010180</name>
</gene>
<feature type="compositionally biased region" description="Basic residues" evidence="1">
    <location>
        <begin position="11"/>
        <end position="28"/>
    </location>
</feature>
<keyword evidence="3" id="KW-1185">Reference proteome</keyword>
<reference evidence="2 3" key="1">
    <citation type="journal article" date="2020" name="G3 (Bethesda)">
        <title>Improved Reference Genome for Cyclotella cryptica CCMP332, a Model for Cell Wall Morphogenesis, Salinity Adaptation, and Lipid Production in Diatoms (Bacillariophyta).</title>
        <authorList>
            <person name="Roberts W.R."/>
            <person name="Downey K.M."/>
            <person name="Ruck E.C."/>
            <person name="Traller J.C."/>
            <person name="Alverson A.J."/>
        </authorList>
    </citation>
    <scope>NUCLEOTIDE SEQUENCE [LARGE SCALE GENOMIC DNA]</scope>
    <source>
        <strain evidence="2 3">CCMP332</strain>
    </source>
</reference>
<proteinExistence type="predicted"/>
<evidence type="ECO:0000313" key="2">
    <source>
        <dbReference type="EMBL" id="KAL3787170.1"/>
    </source>
</evidence>
<dbReference type="Proteomes" id="UP001516023">
    <property type="component" value="Unassembled WGS sequence"/>
</dbReference>
<name>A0ABD3PLA4_9STRA</name>
<dbReference type="EMBL" id="JABMIG020000180">
    <property type="protein sequence ID" value="KAL3787170.1"/>
    <property type="molecule type" value="Genomic_DNA"/>
</dbReference>
<feature type="region of interest" description="Disordered" evidence="1">
    <location>
        <begin position="1"/>
        <end position="33"/>
    </location>
</feature>
<evidence type="ECO:0000256" key="1">
    <source>
        <dbReference type="SAM" id="MobiDB-lite"/>
    </source>
</evidence>
<dbReference type="AlphaFoldDB" id="A0ABD3PLA4"/>